<keyword evidence="5 7" id="KW-0547">Nucleotide-binding</keyword>
<evidence type="ECO:0000256" key="4">
    <source>
        <dbReference type="ARBA" id="ARBA00022598"/>
    </source>
</evidence>
<dbReference type="InterPro" id="IPR036565">
    <property type="entry name" value="Mur-like_cat_sf"/>
</dbReference>
<keyword evidence="7 8" id="KW-0132">Cell division</keyword>
<sequence>MGLGSFGGGVGLARYLARQGAHVTVTDLQPQERLSDSLNALASLPIRFVLGEHREQDFTDTDVVFVNPAVPLTSRYPDLARQHQVPLDSEINLFVRECCGRVIGITGSVGKSTTTSLLGSILQLHDTRTRVGGNIGGSLLPHLDEITPGTPVVLELSSFQLEQLAWQAYSPPLAMVLNLTPNHLDRHGTMDAYQRAKEGIFAYQTPADTAVLNWDDARVRQMADRTPGRQLFYSTEATFDEGVYCQDNTVIYASQGQRTVLCHATDVTLQGRHNLGNAAAAAAAATLFDVPPDTIARGLRRFHGLPHRLERVADKNGVNYYNDSKATTPASTLRALEAFEHPVILLAGGYDKGTPFDELARAACHQTKATIVYGATAPKLVQAFELASRQAFAGCAQVIQCTDLEAALAQAVALTDPGDIVLLSPACASYDQFPHYEARGDFFRTWVQNLPDSNGI</sequence>
<feature type="domain" description="Mur ligase central" evidence="10">
    <location>
        <begin position="105"/>
        <end position="285"/>
    </location>
</feature>
<comment type="subcellular location">
    <subcellularLocation>
        <location evidence="1 7 8">Cytoplasm</location>
    </subcellularLocation>
</comment>
<evidence type="ECO:0000256" key="2">
    <source>
        <dbReference type="ARBA" id="ARBA00004752"/>
    </source>
</evidence>
<name>W4MCG6_9BACT</name>
<dbReference type="EMBL" id="AZHX01000413">
    <property type="protein sequence ID" value="ETX07626.1"/>
    <property type="molecule type" value="Genomic_DNA"/>
</dbReference>
<keyword evidence="7 8" id="KW-0131">Cell cycle</keyword>
<dbReference type="GO" id="GO:0005737">
    <property type="term" value="C:cytoplasm"/>
    <property type="evidence" value="ECO:0007669"/>
    <property type="project" value="UniProtKB-SubCell"/>
</dbReference>
<reference evidence="11 12" key="1">
    <citation type="journal article" date="2014" name="Nature">
        <title>An environmental bacterial taxon with a large and distinct metabolic repertoire.</title>
        <authorList>
            <person name="Wilson M.C."/>
            <person name="Mori T."/>
            <person name="Ruckert C."/>
            <person name="Uria A.R."/>
            <person name="Helf M.J."/>
            <person name="Takada K."/>
            <person name="Gernert C."/>
            <person name="Steffens U.A."/>
            <person name="Heycke N."/>
            <person name="Schmitt S."/>
            <person name="Rinke C."/>
            <person name="Helfrich E.J."/>
            <person name="Brachmann A.O."/>
            <person name="Gurgui C."/>
            <person name="Wakimoto T."/>
            <person name="Kracht M."/>
            <person name="Crusemann M."/>
            <person name="Hentschel U."/>
            <person name="Abe I."/>
            <person name="Matsunaga S."/>
            <person name="Kalinowski J."/>
            <person name="Takeyama H."/>
            <person name="Piel J."/>
        </authorList>
    </citation>
    <scope>NUCLEOTIDE SEQUENCE [LARGE SCALE GENOMIC DNA]</scope>
    <source>
        <strain evidence="12">TSY2</strain>
    </source>
</reference>
<evidence type="ECO:0000256" key="7">
    <source>
        <dbReference type="HAMAP-Rule" id="MF_00639"/>
    </source>
</evidence>
<dbReference type="UniPathway" id="UPA00219"/>
<protein>
    <recommendedName>
        <fullName evidence="7 8">UDP-N-acetylmuramoylalanine--D-glutamate ligase</fullName>
        <ecNumber evidence="7 8">6.3.2.9</ecNumber>
    </recommendedName>
    <alternativeName>
        <fullName evidence="7">D-glutamic acid-adding enzyme</fullName>
    </alternativeName>
    <alternativeName>
        <fullName evidence="7">UDP-N-acetylmuramoyl-L-alanyl-D-glutamate synthetase</fullName>
    </alternativeName>
</protein>
<comment type="pathway">
    <text evidence="2 7 8">Cell wall biogenesis; peptidoglycan biosynthesis.</text>
</comment>
<keyword evidence="6 7" id="KW-0067">ATP-binding</keyword>
<dbReference type="Pfam" id="PF08245">
    <property type="entry name" value="Mur_ligase_M"/>
    <property type="match status" value="1"/>
</dbReference>
<evidence type="ECO:0000313" key="11">
    <source>
        <dbReference type="EMBL" id="ETX07626.1"/>
    </source>
</evidence>
<dbReference type="NCBIfam" id="TIGR01087">
    <property type="entry name" value="murD"/>
    <property type="match status" value="1"/>
</dbReference>
<dbReference type="Pfam" id="PF02875">
    <property type="entry name" value="Mur_ligase_C"/>
    <property type="match status" value="1"/>
</dbReference>
<accession>W4MCG6</accession>
<dbReference type="HOGENOM" id="CLU_032540_0_0_7"/>
<dbReference type="Gene3D" id="3.40.1190.10">
    <property type="entry name" value="Mur-like, catalytic domain"/>
    <property type="match status" value="1"/>
</dbReference>
<dbReference type="AlphaFoldDB" id="W4MCG6"/>
<dbReference type="GO" id="GO:0008360">
    <property type="term" value="P:regulation of cell shape"/>
    <property type="evidence" value="ECO:0007669"/>
    <property type="project" value="UniProtKB-KW"/>
</dbReference>
<dbReference type="InterPro" id="IPR005762">
    <property type="entry name" value="MurD"/>
</dbReference>
<gene>
    <name evidence="7" type="primary">murD</name>
    <name evidence="11" type="ORF">ETSY2_10155</name>
</gene>
<keyword evidence="7 8" id="KW-0573">Peptidoglycan synthesis</keyword>
<dbReference type="EC" id="6.3.2.9" evidence="7 8"/>
<evidence type="ECO:0000256" key="5">
    <source>
        <dbReference type="ARBA" id="ARBA00022741"/>
    </source>
</evidence>
<dbReference type="GO" id="GO:0051301">
    <property type="term" value="P:cell division"/>
    <property type="evidence" value="ECO:0007669"/>
    <property type="project" value="UniProtKB-KW"/>
</dbReference>
<dbReference type="PANTHER" id="PTHR43692">
    <property type="entry name" value="UDP-N-ACETYLMURAMOYLALANINE--D-GLUTAMATE LIGASE"/>
    <property type="match status" value="1"/>
</dbReference>
<evidence type="ECO:0000259" key="9">
    <source>
        <dbReference type="Pfam" id="PF02875"/>
    </source>
</evidence>
<dbReference type="SUPFAM" id="SSF51984">
    <property type="entry name" value="MurCD N-terminal domain"/>
    <property type="match status" value="1"/>
</dbReference>
<keyword evidence="4 7" id="KW-0436">Ligase</keyword>
<dbReference type="InterPro" id="IPR004101">
    <property type="entry name" value="Mur_ligase_C"/>
</dbReference>
<dbReference type="Gene3D" id="3.40.50.720">
    <property type="entry name" value="NAD(P)-binding Rossmann-like Domain"/>
    <property type="match status" value="1"/>
</dbReference>
<evidence type="ECO:0000313" key="12">
    <source>
        <dbReference type="Proteomes" id="UP000019140"/>
    </source>
</evidence>
<evidence type="ECO:0000256" key="1">
    <source>
        <dbReference type="ARBA" id="ARBA00004496"/>
    </source>
</evidence>
<comment type="function">
    <text evidence="7 8">Cell wall formation. Catalyzes the addition of glutamate to the nucleotide precursor UDP-N-acetylmuramoyl-L-alanine (UMA).</text>
</comment>
<dbReference type="Proteomes" id="UP000019140">
    <property type="component" value="Unassembled WGS sequence"/>
</dbReference>
<feature type="domain" description="Mur ligase C-terminal" evidence="9">
    <location>
        <begin position="307"/>
        <end position="427"/>
    </location>
</feature>
<proteinExistence type="inferred from homology"/>
<dbReference type="Gene3D" id="3.90.190.20">
    <property type="entry name" value="Mur ligase, C-terminal domain"/>
    <property type="match status" value="1"/>
</dbReference>
<comment type="catalytic activity">
    <reaction evidence="7 8">
        <text>UDP-N-acetyl-alpha-D-muramoyl-L-alanine + D-glutamate + ATP = UDP-N-acetyl-alpha-D-muramoyl-L-alanyl-D-glutamate + ADP + phosphate + H(+)</text>
        <dbReference type="Rhea" id="RHEA:16429"/>
        <dbReference type="ChEBI" id="CHEBI:15378"/>
        <dbReference type="ChEBI" id="CHEBI:29986"/>
        <dbReference type="ChEBI" id="CHEBI:30616"/>
        <dbReference type="ChEBI" id="CHEBI:43474"/>
        <dbReference type="ChEBI" id="CHEBI:83898"/>
        <dbReference type="ChEBI" id="CHEBI:83900"/>
        <dbReference type="ChEBI" id="CHEBI:456216"/>
        <dbReference type="EC" id="6.3.2.9"/>
    </reaction>
</comment>
<dbReference type="InterPro" id="IPR036615">
    <property type="entry name" value="Mur_ligase_C_dom_sf"/>
</dbReference>
<comment type="similarity">
    <text evidence="7">Belongs to the MurCDEF family.</text>
</comment>
<organism evidence="11 12">
    <name type="scientific">Candidatus Entotheonella gemina</name>
    <dbReference type="NCBI Taxonomy" id="1429439"/>
    <lineage>
        <taxon>Bacteria</taxon>
        <taxon>Pseudomonadati</taxon>
        <taxon>Nitrospinota/Tectimicrobiota group</taxon>
        <taxon>Candidatus Tectimicrobiota</taxon>
        <taxon>Candidatus Entotheonellia</taxon>
        <taxon>Candidatus Entotheonellales</taxon>
        <taxon>Candidatus Entotheonellaceae</taxon>
        <taxon>Candidatus Entotheonella</taxon>
    </lineage>
</organism>
<keyword evidence="3 7" id="KW-0963">Cytoplasm</keyword>
<feature type="binding site" evidence="7">
    <location>
        <begin position="107"/>
        <end position="113"/>
    </location>
    <ligand>
        <name>ATP</name>
        <dbReference type="ChEBI" id="CHEBI:30616"/>
    </ligand>
</feature>
<evidence type="ECO:0000256" key="8">
    <source>
        <dbReference type="RuleBase" id="RU003664"/>
    </source>
</evidence>
<dbReference type="GO" id="GO:0005524">
    <property type="term" value="F:ATP binding"/>
    <property type="evidence" value="ECO:0007669"/>
    <property type="project" value="UniProtKB-UniRule"/>
</dbReference>
<dbReference type="InterPro" id="IPR013221">
    <property type="entry name" value="Mur_ligase_cen"/>
</dbReference>
<dbReference type="SUPFAM" id="SSF53244">
    <property type="entry name" value="MurD-like peptide ligases, peptide-binding domain"/>
    <property type="match status" value="1"/>
</dbReference>
<dbReference type="GO" id="GO:0008764">
    <property type="term" value="F:UDP-N-acetylmuramoylalanine-D-glutamate ligase activity"/>
    <property type="evidence" value="ECO:0007669"/>
    <property type="project" value="UniProtKB-UniRule"/>
</dbReference>
<keyword evidence="7 8" id="KW-0133">Cell shape</keyword>
<dbReference type="GO" id="GO:0009252">
    <property type="term" value="P:peptidoglycan biosynthetic process"/>
    <property type="evidence" value="ECO:0007669"/>
    <property type="project" value="UniProtKB-UniRule"/>
</dbReference>
<keyword evidence="7 8" id="KW-0961">Cell wall biogenesis/degradation</keyword>
<evidence type="ECO:0000259" key="10">
    <source>
        <dbReference type="Pfam" id="PF08245"/>
    </source>
</evidence>
<evidence type="ECO:0000256" key="3">
    <source>
        <dbReference type="ARBA" id="ARBA00022490"/>
    </source>
</evidence>
<comment type="caution">
    <text evidence="11">The sequence shown here is derived from an EMBL/GenBank/DDBJ whole genome shotgun (WGS) entry which is preliminary data.</text>
</comment>
<dbReference type="PANTHER" id="PTHR43692:SF1">
    <property type="entry name" value="UDP-N-ACETYLMURAMOYLALANINE--D-GLUTAMATE LIGASE"/>
    <property type="match status" value="1"/>
</dbReference>
<dbReference type="SUPFAM" id="SSF53623">
    <property type="entry name" value="MurD-like peptide ligases, catalytic domain"/>
    <property type="match status" value="1"/>
</dbReference>
<dbReference type="PATRIC" id="fig|1429439.4.peg.1738"/>
<dbReference type="HAMAP" id="MF_00639">
    <property type="entry name" value="MurD"/>
    <property type="match status" value="1"/>
</dbReference>
<keyword evidence="12" id="KW-1185">Reference proteome</keyword>
<dbReference type="GO" id="GO:0071555">
    <property type="term" value="P:cell wall organization"/>
    <property type="evidence" value="ECO:0007669"/>
    <property type="project" value="UniProtKB-KW"/>
</dbReference>
<evidence type="ECO:0000256" key="6">
    <source>
        <dbReference type="ARBA" id="ARBA00022840"/>
    </source>
</evidence>